<evidence type="ECO:0000313" key="8">
    <source>
        <dbReference type="EMBL" id="OZJ03372.1"/>
    </source>
</evidence>
<keyword evidence="1 4" id="KW-0479">Metal-binding</keyword>
<dbReference type="InterPro" id="IPR036396">
    <property type="entry name" value="Cyt_P450_sf"/>
</dbReference>
<feature type="binding site" description="axial binding residue" evidence="4">
    <location>
        <position position="554"/>
    </location>
    <ligand>
        <name>heme</name>
        <dbReference type="ChEBI" id="CHEBI:30413"/>
    </ligand>
    <ligandPart>
        <name>Fe</name>
        <dbReference type="ChEBI" id="CHEBI:18248"/>
    </ligandPart>
</feature>
<dbReference type="SUPFAM" id="SSF48264">
    <property type="entry name" value="Cytochrome P450"/>
    <property type="match status" value="1"/>
</dbReference>
<keyword evidence="7" id="KW-0812">Transmembrane</keyword>
<name>A0A261XYF5_9FUNG</name>
<organism evidence="8 9">
    <name type="scientific">Bifiguratus adelaidae</name>
    <dbReference type="NCBI Taxonomy" id="1938954"/>
    <lineage>
        <taxon>Eukaryota</taxon>
        <taxon>Fungi</taxon>
        <taxon>Fungi incertae sedis</taxon>
        <taxon>Mucoromycota</taxon>
        <taxon>Mucoromycotina</taxon>
        <taxon>Endogonomycetes</taxon>
        <taxon>Endogonales</taxon>
        <taxon>Endogonales incertae sedis</taxon>
        <taxon>Bifiguratus</taxon>
    </lineage>
</organism>
<dbReference type="Proteomes" id="UP000242875">
    <property type="component" value="Unassembled WGS sequence"/>
</dbReference>
<evidence type="ECO:0000256" key="5">
    <source>
        <dbReference type="RuleBase" id="RU000461"/>
    </source>
</evidence>
<keyword evidence="5" id="KW-0503">Monooxygenase</keyword>
<feature type="transmembrane region" description="Helical" evidence="7">
    <location>
        <begin position="7"/>
        <end position="28"/>
    </location>
</feature>
<evidence type="ECO:0000313" key="9">
    <source>
        <dbReference type="Proteomes" id="UP000242875"/>
    </source>
</evidence>
<protein>
    <recommendedName>
        <fullName evidence="10">Cytochrome P450</fullName>
    </recommendedName>
</protein>
<dbReference type="InterPro" id="IPR017972">
    <property type="entry name" value="Cyt_P450_CS"/>
</dbReference>
<evidence type="ECO:0000256" key="2">
    <source>
        <dbReference type="ARBA" id="ARBA00023002"/>
    </source>
</evidence>
<comment type="caution">
    <text evidence="8">The sequence shown here is derived from an EMBL/GenBank/DDBJ whole genome shotgun (WGS) entry which is preliminary data.</text>
</comment>
<accession>A0A261XYF5</accession>
<dbReference type="Pfam" id="PF00067">
    <property type="entry name" value="p450"/>
    <property type="match status" value="2"/>
</dbReference>
<reference evidence="8 9" key="1">
    <citation type="journal article" date="2017" name="Mycologia">
        <title>Bifiguratus adelaidae, gen. et sp. nov., a new member of Mucoromycotina in endophytic and soil-dwelling habitats.</title>
        <authorList>
            <person name="Torres-Cruz T.J."/>
            <person name="Billingsley Tobias T.L."/>
            <person name="Almatruk M."/>
            <person name="Hesse C."/>
            <person name="Kuske C.R."/>
            <person name="Desiro A."/>
            <person name="Benucci G.M."/>
            <person name="Bonito G."/>
            <person name="Stajich J.E."/>
            <person name="Dunlap C."/>
            <person name="Arnold A.E."/>
            <person name="Porras-Alfaro A."/>
        </authorList>
    </citation>
    <scope>NUCLEOTIDE SEQUENCE [LARGE SCALE GENOMIC DNA]</scope>
    <source>
        <strain evidence="8 9">AZ0501</strain>
    </source>
</reference>
<evidence type="ECO:0000256" key="1">
    <source>
        <dbReference type="ARBA" id="ARBA00022723"/>
    </source>
</evidence>
<keyword evidence="4 5" id="KW-0349">Heme</keyword>
<gene>
    <name evidence="8" type="ORF">BZG36_04491</name>
</gene>
<dbReference type="AlphaFoldDB" id="A0A261XYF5"/>
<dbReference type="OrthoDB" id="1470350at2759"/>
<evidence type="ECO:0000256" key="7">
    <source>
        <dbReference type="SAM" id="Phobius"/>
    </source>
</evidence>
<dbReference type="GO" id="GO:0004497">
    <property type="term" value="F:monooxygenase activity"/>
    <property type="evidence" value="ECO:0007669"/>
    <property type="project" value="UniProtKB-KW"/>
</dbReference>
<keyword evidence="2 5" id="KW-0560">Oxidoreductase</keyword>
<comment type="similarity">
    <text evidence="5">Belongs to the cytochrome P450 family.</text>
</comment>
<evidence type="ECO:0008006" key="10">
    <source>
        <dbReference type="Google" id="ProtNLM"/>
    </source>
</evidence>
<dbReference type="GO" id="GO:0016705">
    <property type="term" value="F:oxidoreductase activity, acting on paired donors, with incorporation or reduction of molecular oxygen"/>
    <property type="evidence" value="ECO:0007669"/>
    <property type="project" value="InterPro"/>
</dbReference>
<keyword evidence="7" id="KW-0472">Membrane</keyword>
<dbReference type="EMBL" id="MVBO01000088">
    <property type="protein sequence ID" value="OZJ03372.1"/>
    <property type="molecule type" value="Genomic_DNA"/>
</dbReference>
<dbReference type="InterPro" id="IPR001128">
    <property type="entry name" value="Cyt_P450"/>
</dbReference>
<dbReference type="PANTHER" id="PTHR46300:SF6">
    <property type="entry name" value="CYTOCHROME P450 2C30"/>
    <property type="match status" value="1"/>
</dbReference>
<evidence type="ECO:0000256" key="4">
    <source>
        <dbReference type="PIRSR" id="PIRSR602401-1"/>
    </source>
</evidence>
<feature type="coiled-coil region" evidence="6">
    <location>
        <begin position="486"/>
        <end position="513"/>
    </location>
</feature>
<sequence length="608" mass="68551">MVSWGQVWVFCSIPISIVLAAIVNRFMWAGRNADGTPKQPLPPYPKQGRHWLYRHAKLLGAPLSVTLSDAKGFIPAYKRFTQWSNELGEIFCVQLGETVVMVLNSPRAVYEVLVEKQVLNSTRSRLDIVEEVMTRSNTLLDKSFDESWRQLRRFLHDALGSRGTDQWDALIEGAVDDLVVLLRKAAEKEETIRIKNYVDFVSLSVMLRLAFGKKVDIKDPILARILDDLHDVEAAQQGFLNRWSRAFPLLKVAVRLYEMLPGTKLDKLRKQMLTPFIEMYMELKEALGPDGNKNVDMCLAKYLLTNEAPEAKVAEGQRPPKPLDDEIYLINLVHLIHHGHVYVSTALLNTFSLLASHSEIQSQAREVAQQQRPLKLQTSNRIPFIRAIVKESLRLRTPAYLGIPHAARIDQTLVHPTTGTQYRLEEFAPIIINAHAIHRNPSNYPNPDQFDPARWLSAPYPKGYTNYSSYDLYMVNLQHIQQTNEANKAKEANEAIRANADESQREQQRLAAKKTISSKGSATPAKVAEVPVPTAPAHITPRDHFAFGAGRRICLGAALAERALVHAVASTLANVQLEAISIEEREISSAAYTYWGRTEIDAFVRLGF</sequence>
<dbReference type="GO" id="GO:0020037">
    <property type="term" value="F:heme binding"/>
    <property type="evidence" value="ECO:0007669"/>
    <property type="project" value="InterPro"/>
</dbReference>
<dbReference type="InterPro" id="IPR002401">
    <property type="entry name" value="Cyt_P450_E_grp-I"/>
</dbReference>
<dbReference type="GO" id="GO:0005506">
    <property type="term" value="F:iron ion binding"/>
    <property type="evidence" value="ECO:0007669"/>
    <property type="project" value="InterPro"/>
</dbReference>
<keyword evidence="9" id="KW-1185">Reference proteome</keyword>
<evidence type="ECO:0000256" key="3">
    <source>
        <dbReference type="ARBA" id="ARBA00023004"/>
    </source>
</evidence>
<proteinExistence type="inferred from homology"/>
<dbReference type="PANTHER" id="PTHR46300">
    <property type="entry name" value="P450, PUTATIVE (EUROFUNG)-RELATED-RELATED"/>
    <property type="match status" value="1"/>
</dbReference>
<dbReference type="PROSITE" id="PS00086">
    <property type="entry name" value="CYTOCHROME_P450"/>
    <property type="match status" value="1"/>
</dbReference>
<dbReference type="InterPro" id="IPR050364">
    <property type="entry name" value="Cytochrome_P450_fung"/>
</dbReference>
<dbReference type="PRINTS" id="PR00463">
    <property type="entry name" value="EP450I"/>
</dbReference>
<keyword evidence="7" id="KW-1133">Transmembrane helix</keyword>
<dbReference type="Gene3D" id="1.10.630.10">
    <property type="entry name" value="Cytochrome P450"/>
    <property type="match status" value="1"/>
</dbReference>
<evidence type="ECO:0000256" key="6">
    <source>
        <dbReference type="SAM" id="Coils"/>
    </source>
</evidence>
<keyword evidence="3 4" id="KW-0408">Iron</keyword>
<keyword evidence="6" id="KW-0175">Coiled coil</keyword>
<comment type="cofactor">
    <cofactor evidence="4">
        <name>heme</name>
        <dbReference type="ChEBI" id="CHEBI:30413"/>
    </cofactor>
</comment>